<feature type="binding site" evidence="5">
    <location>
        <position position="45"/>
    </location>
    <ligand>
        <name>substrate</name>
    </ligand>
</feature>
<evidence type="ECO:0000313" key="10">
    <source>
        <dbReference type="Proteomes" id="UP001520878"/>
    </source>
</evidence>
<comment type="pathway">
    <text evidence="5">Cofactor biosynthesis; pyridoxine 5'-phosphate biosynthesis; pyridoxine 5'-phosphate from D-erythrose 4-phosphate: step 2/5.</text>
</comment>
<accession>A0ABS8G866</accession>
<dbReference type="SUPFAM" id="SSF51735">
    <property type="entry name" value="NAD(P)-binding Rossmann-fold domains"/>
    <property type="match status" value="1"/>
</dbReference>
<comment type="subunit">
    <text evidence="5">Homodimer.</text>
</comment>
<dbReference type="CDD" id="cd12158">
    <property type="entry name" value="ErythrP_dh"/>
    <property type="match status" value="1"/>
</dbReference>
<keyword evidence="3 5" id="KW-0520">NAD</keyword>
<keyword evidence="2 5" id="KW-0560">Oxidoreductase</keyword>
<feature type="active site" evidence="5">
    <location>
        <position position="237"/>
    </location>
</feature>
<dbReference type="PANTHER" id="PTHR10996">
    <property type="entry name" value="2-HYDROXYACID DEHYDROGENASE-RELATED"/>
    <property type="match status" value="1"/>
</dbReference>
<feature type="binding site" evidence="5">
    <location>
        <position position="232"/>
    </location>
    <ligand>
        <name>NAD(+)</name>
        <dbReference type="ChEBI" id="CHEBI:57540"/>
    </ligand>
</feature>
<dbReference type="InterPro" id="IPR036291">
    <property type="entry name" value="NAD(P)-bd_dom_sf"/>
</dbReference>
<comment type="similarity">
    <text evidence="5">Belongs to the D-isomer specific 2-hydroxyacid dehydrogenase family. PdxB subfamily.</text>
</comment>
<proteinExistence type="inferred from homology"/>
<sequence length="373" mass="40805">MRILYEDTMPFADALFPKLGDCQVFNHQTITAQDVADADVLLVRSTTRVNEALLHQAKHLQYVATATAGTNHMDINYLQERGIPWGSAAGCNAVAVAEYVISVLLVMAQRQQWDLSSRSVGIIGAGHVGTALSSKLDALGIQYRLCDPPLQAAGDPRPFCHLDAALDCDIVTLHVPLVTAGPHPTEHLIDGQRLRAMGPEQLLINACRGEVMDNAAALACKQRGDGPLLVMDVWENEPDILWPLVQHTELATAHIAGHTLEGKARGTTLLYQQLAQRLGRPVEDPLSTLLPVAQPQKLELESALQGMQAITALVHAVYDVRQDDRAFRTQVQCAEDFIYSRKHYAIRREFSAHRINAGNCALTQALYGLGFAC</sequence>
<reference evidence="9 10" key="1">
    <citation type="submission" date="2021-10" db="EMBL/GenBank/DDBJ databases">
        <title>Draft genome of Aestuariibacter halophilus JC2043.</title>
        <authorList>
            <person name="Emsley S.A."/>
            <person name="Pfannmuller K.M."/>
            <person name="Ushijima B."/>
            <person name="Saw J.H."/>
            <person name="Videau P."/>
        </authorList>
    </citation>
    <scope>NUCLEOTIDE SEQUENCE [LARGE SCALE GENOMIC DNA]</scope>
    <source>
        <strain evidence="9 10">JC2043</strain>
    </source>
</reference>
<dbReference type="Pfam" id="PF11890">
    <property type="entry name" value="DUF3410"/>
    <property type="match status" value="1"/>
</dbReference>
<dbReference type="RefSeq" id="WP_229160411.1">
    <property type="nucleotide sequence ID" value="NZ_JAJEWP010000002.1"/>
</dbReference>
<dbReference type="Gene3D" id="3.30.1370.170">
    <property type="match status" value="1"/>
</dbReference>
<dbReference type="InterPro" id="IPR006140">
    <property type="entry name" value="D-isomer_DH_NAD-bd"/>
</dbReference>
<dbReference type="InterPro" id="IPR038251">
    <property type="entry name" value="PdxB_dimer_sf"/>
</dbReference>
<feature type="active site" description="Proton donor" evidence="5">
    <location>
        <position position="254"/>
    </location>
</feature>
<dbReference type="Pfam" id="PF02826">
    <property type="entry name" value="2-Hacid_dh_C"/>
    <property type="match status" value="1"/>
</dbReference>
<name>A0ABS8G866_9ALTE</name>
<evidence type="ECO:0000259" key="8">
    <source>
        <dbReference type="Pfam" id="PF11890"/>
    </source>
</evidence>
<evidence type="ECO:0000259" key="7">
    <source>
        <dbReference type="Pfam" id="PF02826"/>
    </source>
</evidence>
<evidence type="ECO:0000256" key="5">
    <source>
        <dbReference type="HAMAP-Rule" id="MF_01825"/>
    </source>
</evidence>
<dbReference type="Proteomes" id="UP001520878">
    <property type="component" value="Unassembled WGS sequence"/>
</dbReference>
<comment type="catalytic activity">
    <reaction evidence="5">
        <text>4-phospho-D-erythronate + NAD(+) = (R)-3-hydroxy-2-oxo-4-phosphooxybutanoate + NADH + H(+)</text>
        <dbReference type="Rhea" id="RHEA:18829"/>
        <dbReference type="ChEBI" id="CHEBI:15378"/>
        <dbReference type="ChEBI" id="CHEBI:57540"/>
        <dbReference type="ChEBI" id="CHEBI:57945"/>
        <dbReference type="ChEBI" id="CHEBI:58538"/>
        <dbReference type="ChEBI" id="CHEBI:58766"/>
        <dbReference type="EC" id="1.1.1.290"/>
    </reaction>
</comment>
<comment type="subcellular location">
    <subcellularLocation>
        <location evidence="5">Cytoplasm</location>
    </subcellularLocation>
</comment>
<dbReference type="SUPFAM" id="SSF52283">
    <property type="entry name" value="Formate/glycerate dehydrogenase catalytic domain-like"/>
    <property type="match status" value="1"/>
</dbReference>
<feature type="domain" description="D-isomer specific 2-hydroxyacid dehydrogenase NAD-binding" evidence="7">
    <location>
        <begin position="110"/>
        <end position="256"/>
    </location>
</feature>
<feature type="binding site" evidence="5">
    <location>
        <position position="67"/>
    </location>
    <ligand>
        <name>substrate</name>
    </ligand>
</feature>
<feature type="active site" evidence="5">
    <location>
        <position position="208"/>
    </location>
</feature>
<evidence type="ECO:0000256" key="1">
    <source>
        <dbReference type="ARBA" id="ARBA00022490"/>
    </source>
</evidence>
<evidence type="ECO:0000313" key="9">
    <source>
        <dbReference type="EMBL" id="MCC2616769.1"/>
    </source>
</evidence>
<evidence type="ECO:0000256" key="3">
    <source>
        <dbReference type="ARBA" id="ARBA00023027"/>
    </source>
</evidence>
<comment type="function">
    <text evidence="5">Catalyzes the oxidation of erythronate-4-phosphate to 3-hydroxy-2-oxo-4-phosphonooxybutanoate.</text>
</comment>
<dbReference type="InterPro" id="IPR020921">
    <property type="entry name" value="Erythronate-4-P_DHase"/>
</dbReference>
<evidence type="ECO:0000259" key="6">
    <source>
        <dbReference type="Pfam" id="PF00389"/>
    </source>
</evidence>
<feature type="domain" description="D-isomer specific 2-hydroxyacid dehydrogenase catalytic" evidence="6">
    <location>
        <begin position="27"/>
        <end position="260"/>
    </location>
</feature>
<dbReference type="HAMAP" id="MF_01825">
    <property type="entry name" value="PdxB"/>
    <property type="match status" value="1"/>
</dbReference>
<keyword evidence="1 5" id="KW-0963">Cytoplasm</keyword>
<dbReference type="PANTHER" id="PTHR10996:SF178">
    <property type="entry name" value="2-HYDROXYACID DEHYDROGENASE YGL185C-RELATED"/>
    <property type="match status" value="1"/>
</dbReference>
<comment type="caution">
    <text evidence="9">The sequence shown here is derived from an EMBL/GenBank/DDBJ whole genome shotgun (WGS) entry which is preliminary data.</text>
</comment>
<dbReference type="InterPro" id="IPR006139">
    <property type="entry name" value="D-isomer_2_OHA_DH_cat_dom"/>
</dbReference>
<dbReference type="Pfam" id="PF00389">
    <property type="entry name" value="2-Hacid_dh"/>
    <property type="match status" value="1"/>
</dbReference>
<evidence type="ECO:0000256" key="2">
    <source>
        <dbReference type="ARBA" id="ARBA00023002"/>
    </source>
</evidence>
<dbReference type="EC" id="1.1.1.290" evidence="5"/>
<feature type="binding site" evidence="5">
    <location>
        <position position="257"/>
    </location>
    <ligand>
        <name>NAD(+)</name>
        <dbReference type="ChEBI" id="CHEBI:57540"/>
    </ligand>
</feature>
<gene>
    <name evidence="5" type="primary">pdxB</name>
    <name evidence="9" type="ORF">LJ739_10995</name>
</gene>
<feature type="binding site" evidence="5">
    <location>
        <position position="147"/>
    </location>
    <ligand>
        <name>NAD(+)</name>
        <dbReference type="ChEBI" id="CHEBI:57540"/>
    </ligand>
</feature>
<feature type="domain" description="Erythronate-4-phosphate dehydrogenase dimerisation" evidence="8">
    <location>
        <begin position="289"/>
        <end position="370"/>
    </location>
</feature>
<evidence type="ECO:0000256" key="4">
    <source>
        <dbReference type="ARBA" id="ARBA00023096"/>
    </source>
</evidence>
<dbReference type="InterPro" id="IPR050223">
    <property type="entry name" value="D-isomer_2-hydroxyacid_DH"/>
</dbReference>
<comment type="caution">
    <text evidence="5">Lacks conserved residue(s) required for the propagation of feature annotation.</text>
</comment>
<keyword evidence="4 5" id="KW-0664">Pyridoxine biosynthesis</keyword>
<keyword evidence="10" id="KW-1185">Reference proteome</keyword>
<dbReference type="Gene3D" id="3.40.50.720">
    <property type="entry name" value="NAD(P)-binding Rossmann-like Domain"/>
    <property type="match status" value="2"/>
</dbReference>
<protein>
    <recommendedName>
        <fullName evidence="5">Erythronate-4-phosphate dehydrogenase</fullName>
        <ecNumber evidence="5">1.1.1.290</ecNumber>
    </recommendedName>
</protein>
<dbReference type="EMBL" id="JAJEWP010000002">
    <property type="protein sequence ID" value="MCC2616769.1"/>
    <property type="molecule type" value="Genomic_DNA"/>
</dbReference>
<organism evidence="9 10">
    <name type="scientific">Fluctibacter halophilus</name>
    <dbReference type="NCBI Taxonomy" id="226011"/>
    <lineage>
        <taxon>Bacteria</taxon>
        <taxon>Pseudomonadati</taxon>
        <taxon>Pseudomonadota</taxon>
        <taxon>Gammaproteobacteria</taxon>
        <taxon>Alteromonadales</taxon>
        <taxon>Alteromonadaceae</taxon>
        <taxon>Fluctibacter</taxon>
    </lineage>
</organism>
<dbReference type="InterPro" id="IPR024531">
    <property type="entry name" value="Erythronate-4-P_DHase_dimer"/>
</dbReference>